<dbReference type="RefSeq" id="WP_126505440.1">
    <property type="nucleotide sequence ID" value="NZ_RXNV01000003.1"/>
</dbReference>
<protein>
    <recommendedName>
        <fullName evidence="4">Flagellar hook-length control protein FliK</fullName>
    </recommendedName>
</protein>
<feature type="region of interest" description="Disordered" evidence="1">
    <location>
        <begin position="1"/>
        <end position="100"/>
    </location>
</feature>
<gene>
    <name evidence="2" type="ORF">EKG39_09205</name>
</gene>
<reference evidence="2 3" key="1">
    <citation type="submission" date="2018-12" db="EMBL/GenBank/DDBJ databases">
        <authorList>
            <person name="Yu L."/>
        </authorList>
    </citation>
    <scope>NUCLEOTIDE SEQUENCE [LARGE SCALE GENOMIC DNA]</scope>
    <source>
        <strain evidence="2 3">HAW-EB5</strain>
    </source>
</reference>
<dbReference type="Proteomes" id="UP000282060">
    <property type="component" value="Unassembled WGS sequence"/>
</dbReference>
<comment type="caution">
    <text evidence="2">The sequence shown here is derived from an EMBL/GenBank/DDBJ whole genome shotgun (WGS) entry which is preliminary data.</text>
</comment>
<accession>A0A3S0KJT5</accession>
<feature type="compositionally biased region" description="Low complexity" evidence="1">
    <location>
        <begin position="385"/>
        <end position="427"/>
    </location>
</feature>
<evidence type="ECO:0008006" key="4">
    <source>
        <dbReference type="Google" id="ProtNLM"/>
    </source>
</evidence>
<evidence type="ECO:0000256" key="1">
    <source>
        <dbReference type="SAM" id="MobiDB-lite"/>
    </source>
</evidence>
<keyword evidence="3" id="KW-1185">Reference proteome</keyword>
<dbReference type="OrthoDB" id="6272841at2"/>
<dbReference type="EMBL" id="RXNV01000003">
    <property type="protein sequence ID" value="RTR32548.1"/>
    <property type="molecule type" value="Genomic_DNA"/>
</dbReference>
<feature type="compositionally biased region" description="Low complexity" evidence="1">
    <location>
        <begin position="43"/>
        <end position="77"/>
    </location>
</feature>
<feature type="compositionally biased region" description="Polar residues" evidence="1">
    <location>
        <begin position="1"/>
        <end position="24"/>
    </location>
</feature>
<evidence type="ECO:0000313" key="3">
    <source>
        <dbReference type="Proteomes" id="UP000282060"/>
    </source>
</evidence>
<feature type="compositionally biased region" description="Polar residues" evidence="1">
    <location>
        <begin position="78"/>
        <end position="95"/>
    </location>
</feature>
<feature type="compositionally biased region" description="Polar residues" evidence="1">
    <location>
        <begin position="367"/>
        <end position="381"/>
    </location>
</feature>
<dbReference type="AlphaFoldDB" id="A0A3S0KJT5"/>
<feature type="region of interest" description="Disordered" evidence="1">
    <location>
        <begin position="469"/>
        <end position="502"/>
    </location>
</feature>
<name>A0A3S0KJT5_9GAMM</name>
<organism evidence="2 3">
    <name type="scientific">Shewanella atlantica</name>
    <dbReference type="NCBI Taxonomy" id="271099"/>
    <lineage>
        <taxon>Bacteria</taxon>
        <taxon>Pseudomonadati</taxon>
        <taxon>Pseudomonadota</taxon>
        <taxon>Gammaproteobacteria</taxon>
        <taxon>Alteromonadales</taxon>
        <taxon>Shewanellaceae</taxon>
        <taxon>Shewanella</taxon>
    </lineage>
</organism>
<evidence type="ECO:0000313" key="2">
    <source>
        <dbReference type="EMBL" id="RTR32548.1"/>
    </source>
</evidence>
<proteinExistence type="predicted"/>
<sequence>MSEPVNTRNGSSTLPITRVVSGNHSRVEMVPSKDTQPHEKTGATAPNSTNTSTNTSANTSAKPSSAAQSAPPAGSGSVVSQNADSKAQLPSTTIATDRHPQVKIEAQGLRAAVIQFSSKIDQITLDGSKYNIDFSSYSSRRTALKAISYLVNTSQEFSFSQNPQSQKTQVQTALAQNSLAHKIQPQNTATDSAVTVAGKDSFTAQLISLGKTITTSLPEGLKSLIQQNGIDLNQLKQLSSRPQGYPLPTAQYDGKALTLSNGLSLPLPQATLSALSAAQPSPTHGATPGLELVPSISYQNRQWVLRLTPIVETSIVELTSNSQAQSSRNTGEMESQLVLAKPELSKLYSNLIKVLEKLPYKDPNGLPPTSSNAPATKQSATGVLAEASSTGGSAKASTNMNPDTLAKSLSSTLSTASESNASANKTSGVQTNTEQGIKSQAIQNQLNQAQTIKGLKEGTDLQSLKHLAAKQESPNQLSPKQKSEQTLPGTVKQEKESSSSGLNRDLMLSALNKAFGKAGGLPQNTEKAAEPQKSLATLLFKLLPQIHPSMLRTLALPSKVQEELVGLLNLNSTVEVNAVARASMSHMNSVSLLFQLLLGVKTAGFTGKPGSGSSSKLSTSSQKYLQKLQSQLGVNHSLLSMFDKAGTTETMAKLVNNLNLYSQASNDSNGQTNWYFTLPYSLNQHQDQLEGQFTKEESNQEDDTNSNWRLQLKFNLAQGPLLIKTQIKDNRLDMTFNGEDDTLLNKIDLLLPPLMEKLVDIGLTPEKVVTKRSKVPATLLPGDHYLVKIKA</sequence>
<feature type="compositionally biased region" description="Polar residues" evidence="1">
    <location>
        <begin position="472"/>
        <end position="488"/>
    </location>
</feature>
<feature type="region of interest" description="Disordered" evidence="1">
    <location>
        <begin position="363"/>
        <end position="434"/>
    </location>
</feature>